<name>A0A0H5P665_NOCFR</name>
<keyword evidence="1" id="KW-1133">Transmembrane helix</keyword>
<dbReference type="EMBL" id="LN868939">
    <property type="protein sequence ID" value="CRY82814.1"/>
    <property type="molecule type" value="Genomic_DNA"/>
</dbReference>
<sequence length="199" mass="21676">MTVRHSGTKAGRWLVAALALAVVAGLAVVGVRWWQGGEPAVVGERLSAFPAIDHTVLDADQRALLAVLEREFADPRPGTAYAEGVRESWCADFVSWTMREAGRPLANPNSGSWRIPGVYTLQEYYESVGRFVPATDGYRPRTGDVLLYGPSSQFGQHTNIVLAAADGEVTTIGGNEFDRVAVHRFRLADVRDVVGYGRF</sequence>
<keyword evidence="1" id="KW-0472">Membrane</keyword>
<dbReference type="InterPro" id="IPR007921">
    <property type="entry name" value="CHAP_dom"/>
</dbReference>
<feature type="transmembrane region" description="Helical" evidence="1">
    <location>
        <begin position="12"/>
        <end position="34"/>
    </location>
</feature>
<evidence type="ECO:0000313" key="4">
    <source>
        <dbReference type="Proteomes" id="UP000057820"/>
    </source>
</evidence>
<feature type="domain" description="Peptidase C51" evidence="2">
    <location>
        <begin position="87"/>
        <end position="175"/>
    </location>
</feature>
<dbReference type="KEGG" id="nfr:ERS450000_05161"/>
<dbReference type="Proteomes" id="UP000057820">
    <property type="component" value="Plasmid 2"/>
</dbReference>
<reference evidence="4" key="1">
    <citation type="submission" date="2015-03" db="EMBL/GenBank/DDBJ databases">
        <authorList>
            <consortium name="Pathogen Informatics"/>
        </authorList>
    </citation>
    <scope>NUCLEOTIDE SEQUENCE [LARGE SCALE GENOMIC DNA]</scope>
    <source>
        <strain evidence="4">NCTC11134</strain>
        <plasmid evidence="4">2</plasmid>
    </source>
</reference>
<dbReference type="AlphaFoldDB" id="A0A0H5P665"/>
<evidence type="ECO:0000256" key="1">
    <source>
        <dbReference type="SAM" id="Phobius"/>
    </source>
</evidence>
<gene>
    <name evidence="3" type="ORF">ERS450000_05161</name>
</gene>
<evidence type="ECO:0000259" key="2">
    <source>
        <dbReference type="Pfam" id="PF05257"/>
    </source>
</evidence>
<dbReference type="GeneID" id="61135364"/>
<accession>A0A0H5P665</accession>
<dbReference type="RefSeq" id="WP_011211303.1">
    <property type="nucleotide sequence ID" value="NZ_CP031418.1"/>
</dbReference>
<geneLocation type="plasmid" evidence="3">
    <name>2</name>
</geneLocation>
<organism evidence="3 4">
    <name type="scientific">Nocardia farcinica</name>
    <dbReference type="NCBI Taxonomy" id="37329"/>
    <lineage>
        <taxon>Bacteria</taxon>
        <taxon>Bacillati</taxon>
        <taxon>Actinomycetota</taxon>
        <taxon>Actinomycetes</taxon>
        <taxon>Mycobacteriales</taxon>
        <taxon>Nocardiaceae</taxon>
        <taxon>Nocardia</taxon>
    </lineage>
</organism>
<dbReference type="OMA" id="GHWRIPG"/>
<evidence type="ECO:0000313" key="3">
    <source>
        <dbReference type="EMBL" id="CRY82814.1"/>
    </source>
</evidence>
<keyword evidence="1" id="KW-0812">Transmembrane</keyword>
<protein>
    <submittedName>
        <fullName evidence="3">Uncharacterized protein conserved in bacteria</fullName>
    </submittedName>
</protein>
<dbReference type="Pfam" id="PF05257">
    <property type="entry name" value="CHAP"/>
    <property type="match status" value="1"/>
</dbReference>
<proteinExistence type="predicted"/>
<keyword evidence="3" id="KW-0614">Plasmid</keyword>